<protein>
    <submittedName>
        <fullName evidence="2">Uncharacterized protein</fullName>
    </submittedName>
</protein>
<dbReference type="EMBL" id="CP012543">
    <property type="protein sequence ID" value="QCD46317.1"/>
    <property type="molecule type" value="Genomic_DNA"/>
</dbReference>
<organism evidence="2 3">
    <name type="scientific">Campylobacter rectus</name>
    <name type="common">Wolinella recta</name>
    <dbReference type="NCBI Taxonomy" id="203"/>
    <lineage>
        <taxon>Bacteria</taxon>
        <taxon>Pseudomonadati</taxon>
        <taxon>Campylobacterota</taxon>
        <taxon>Epsilonproteobacteria</taxon>
        <taxon>Campylobacterales</taxon>
        <taxon>Campylobacteraceae</taxon>
        <taxon>Campylobacter</taxon>
    </lineage>
</organism>
<dbReference type="KEGG" id="crx:CRECT_0629"/>
<evidence type="ECO:0000313" key="3">
    <source>
        <dbReference type="Proteomes" id="UP000502377"/>
    </source>
</evidence>
<proteinExistence type="predicted"/>
<evidence type="ECO:0000256" key="1">
    <source>
        <dbReference type="SAM" id="MobiDB-lite"/>
    </source>
</evidence>
<dbReference type="Proteomes" id="UP000502377">
    <property type="component" value="Chromosome"/>
</dbReference>
<sequence length="55" mass="6093">MRKEPSLKRQGGPGAVLTDDNAPDCEGFYCERVMISAYKALILYLWAIAITLESS</sequence>
<reference evidence="2 3" key="1">
    <citation type="submission" date="2016-07" db="EMBL/GenBank/DDBJ databases">
        <title>Comparative genomics of the Campylobacter concisus group.</title>
        <authorList>
            <person name="Miller W.G."/>
            <person name="Yee E."/>
            <person name="Chapman M.H."/>
            <person name="Huynh S."/>
            <person name="Bono J.L."/>
            <person name="On S.L.W."/>
            <person name="StLeger J."/>
            <person name="Foster G."/>
            <person name="Parker C.T."/>
        </authorList>
    </citation>
    <scope>NUCLEOTIDE SEQUENCE [LARGE SCALE GENOMIC DNA]</scope>
    <source>
        <strain evidence="2 3">ATCC 33238</strain>
    </source>
</reference>
<name>A0A6G5QL55_CAMRE</name>
<gene>
    <name evidence="2" type="ORF">CRECT_0629</name>
</gene>
<dbReference type="AlphaFoldDB" id="A0A6G5QL55"/>
<feature type="region of interest" description="Disordered" evidence="1">
    <location>
        <begin position="1"/>
        <end position="20"/>
    </location>
</feature>
<accession>A0A6G5QL55</accession>
<evidence type="ECO:0000313" key="2">
    <source>
        <dbReference type="EMBL" id="QCD46317.1"/>
    </source>
</evidence>